<keyword evidence="3" id="KW-0378">Hydrolase</keyword>
<feature type="domain" description="Nudix hydrolase" evidence="5">
    <location>
        <begin position="20"/>
        <end position="152"/>
    </location>
</feature>
<dbReference type="GO" id="GO:0046872">
    <property type="term" value="F:metal ion binding"/>
    <property type="evidence" value="ECO:0007669"/>
    <property type="project" value="UniProtKB-KW"/>
</dbReference>
<dbReference type="SUPFAM" id="SSF55811">
    <property type="entry name" value="Nudix"/>
    <property type="match status" value="1"/>
</dbReference>
<dbReference type="PANTHER" id="PTHR12629:SF0">
    <property type="entry name" value="DIPHOSPHOINOSITOL-POLYPHOSPHATE DIPHOSPHATASE"/>
    <property type="match status" value="1"/>
</dbReference>
<evidence type="ECO:0000259" key="5">
    <source>
        <dbReference type="PROSITE" id="PS51462"/>
    </source>
</evidence>
<dbReference type="GO" id="GO:0005737">
    <property type="term" value="C:cytoplasm"/>
    <property type="evidence" value="ECO:0007669"/>
    <property type="project" value="TreeGrafter"/>
</dbReference>
<dbReference type="PANTHER" id="PTHR12629">
    <property type="entry name" value="DIPHOSPHOINOSITOL POLYPHOSPHATE PHOSPHOHYDROLASE"/>
    <property type="match status" value="1"/>
</dbReference>
<dbReference type="STRING" id="390270.SAMN04488005_0529"/>
<dbReference type="AlphaFoldDB" id="A0A1I6FUT1"/>
<accession>A0A1I6FUT1</accession>
<sequence length="153" mass="16715">MTSMLNNFWRDAVRPLIKRPPALQVAALCHREGDAGTEVMLVSSSSGRWILPKGWPIDGLTACEAAKQEAWEEGGVKKAAANNASAQSFLGQKRFDNGSVIPCEVKVFSFKVKKLSDNYPESERRDRIWATPARAAELVDDPGLKALIGNFAA</sequence>
<dbReference type="Gene3D" id="3.90.79.10">
    <property type="entry name" value="Nucleoside Triphosphate Pyrophosphohydrolase"/>
    <property type="match status" value="1"/>
</dbReference>
<dbReference type="PROSITE" id="PS51462">
    <property type="entry name" value="NUDIX"/>
    <property type="match status" value="1"/>
</dbReference>
<dbReference type="InterPro" id="IPR000086">
    <property type="entry name" value="NUDIX_hydrolase_dom"/>
</dbReference>
<organism evidence="6 7">
    <name type="scientific">Yoonia tamlensis</name>
    <dbReference type="NCBI Taxonomy" id="390270"/>
    <lineage>
        <taxon>Bacteria</taxon>
        <taxon>Pseudomonadati</taxon>
        <taxon>Pseudomonadota</taxon>
        <taxon>Alphaproteobacteria</taxon>
        <taxon>Rhodobacterales</taxon>
        <taxon>Paracoccaceae</taxon>
        <taxon>Yoonia</taxon>
    </lineage>
</organism>
<dbReference type="InterPro" id="IPR047198">
    <property type="entry name" value="DDP-like_NUDIX"/>
</dbReference>
<keyword evidence="2" id="KW-0479">Metal-binding</keyword>
<evidence type="ECO:0000256" key="3">
    <source>
        <dbReference type="ARBA" id="ARBA00022801"/>
    </source>
</evidence>
<comment type="cofactor">
    <cofactor evidence="1">
        <name>Mg(2+)</name>
        <dbReference type="ChEBI" id="CHEBI:18420"/>
    </cofactor>
</comment>
<evidence type="ECO:0000256" key="1">
    <source>
        <dbReference type="ARBA" id="ARBA00001946"/>
    </source>
</evidence>
<evidence type="ECO:0000256" key="4">
    <source>
        <dbReference type="ARBA" id="ARBA00022842"/>
    </source>
</evidence>
<name>A0A1I6FUT1_9RHOB</name>
<protein>
    <submittedName>
        <fullName evidence="6">8-oxo-dGTP pyrophosphatase MutT, NUDIX family</fullName>
    </submittedName>
</protein>
<evidence type="ECO:0000256" key="2">
    <source>
        <dbReference type="ARBA" id="ARBA00022723"/>
    </source>
</evidence>
<keyword evidence="4" id="KW-0460">Magnesium</keyword>
<keyword evidence="7" id="KW-1185">Reference proteome</keyword>
<evidence type="ECO:0000313" key="6">
    <source>
        <dbReference type="EMBL" id="SFR33646.1"/>
    </source>
</evidence>
<dbReference type="GO" id="GO:0016462">
    <property type="term" value="F:pyrophosphatase activity"/>
    <property type="evidence" value="ECO:0007669"/>
    <property type="project" value="InterPro"/>
</dbReference>
<reference evidence="7" key="1">
    <citation type="submission" date="2016-10" db="EMBL/GenBank/DDBJ databases">
        <authorList>
            <person name="Varghese N."/>
            <person name="Submissions S."/>
        </authorList>
    </citation>
    <scope>NUCLEOTIDE SEQUENCE [LARGE SCALE GENOMIC DNA]</scope>
    <source>
        <strain evidence="7">DSM 26879</strain>
    </source>
</reference>
<dbReference type="CDD" id="cd04666">
    <property type="entry name" value="NUDIX_DIPP2_like_Nudt4"/>
    <property type="match status" value="1"/>
</dbReference>
<dbReference type="InterPro" id="IPR015797">
    <property type="entry name" value="NUDIX_hydrolase-like_dom_sf"/>
</dbReference>
<dbReference type="EMBL" id="FOYP01000001">
    <property type="protein sequence ID" value="SFR33646.1"/>
    <property type="molecule type" value="Genomic_DNA"/>
</dbReference>
<proteinExistence type="predicted"/>
<gene>
    <name evidence="6" type="ORF">SAMN04488005_0529</name>
</gene>
<dbReference type="Proteomes" id="UP000199478">
    <property type="component" value="Unassembled WGS sequence"/>
</dbReference>
<evidence type="ECO:0000313" key="7">
    <source>
        <dbReference type="Proteomes" id="UP000199478"/>
    </source>
</evidence>